<dbReference type="EMBL" id="JBHTJT010000043">
    <property type="protein sequence ID" value="MFD0981523.1"/>
    <property type="molecule type" value="Genomic_DNA"/>
</dbReference>
<dbReference type="RefSeq" id="WP_386076581.1">
    <property type="nucleotide sequence ID" value="NZ_JBHTJT010000043.1"/>
</dbReference>
<dbReference type="Proteomes" id="UP001597108">
    <property type="component" value="Unassembled WGS sequence"/>
</dbReference>
<gene>
    <name evidence="1" type="ORF">ACFQ2S_17970</name>
</gene>
<protein>
    <submittedName>
        <fullName evidence="1">Uncharacterized protein</fullName>
    </submittedName>
</protein>
<proteinExistence type="predicted"/>
<evidence type="ECO:0000313" key="2">
    <source>
        <dbReference type="Proteomes" id="UP001597108"/>
    </source>
</evidence>
<accession>A0ABW3IUR5</accession>
<keyword evidence="2" id="KW-1185">Reference proteome</keyword>
<organism evidence="1 2">
    <name type="scientific">Tropicimonas aquimaris</name>
    <dbReference type="NCBI Taxonomy" id="914152"/>
    <lineage>
        <taxon>Bacteria</taxon>
        <taxon>Pseudomonadati</taxon>
        <taxon>Pseudomonadota</taxon>
        <taxon>Alphaproteobacteria</taxon>
        <taxon>Rhodobacterales</taxon>
        <taxon>Roseobacteraceae</taxon>
        <taxon>Tropicimonas</taxon>
    </lineage>
</organism>
<sequence length="52" mass="5755">MKVKFVVPGFFVDTWRQLAGRSDGCEMAEDLGVGDEDEQVVGVIRRVLSPSQ</sequence>
<name>A0ABW3IUR5_9RHOB</name>
<reference evidence="2" key="1">
    <citation type="journal article" date="2019" name="Int. J. Syst. Evol. Microbiol.">
        <title>The Global Catalogue of Microorganisms (GCM) 10K type strain sequencing project: providing services to taxonomists for standard genome sequencing and annotation.</title>
        <authorList>
            <consortium name="The Broad Institute Genomics Platform"/>
            <consortium name="The Broad Institute Genome Sequencing Center for Infectious Disease"/>
            <person name="Wu L."/>
            <person name="Ma J."/>
        </authorList>
    </citation>
    <scope>NUCLEOTIDE SEQUENCE [LARGE SCALE GENOMIC DNA]</scope>
    <source>
        <strain evidence="2">CCUG 60524</strain>
    </source>
</reference>
<evidence type="ECO:0000313" key="1">
    <source>
        <dbReference type="EMBL" id="MFD0981523.1"/>
    </source>
</evidence>
<comment type="caution">
    <text evidence="1">The sequence shown here is derived from an EMBL/GenBank/DDBJ whole genome shotgun (WGS) entry which is preliminary data.</text>
</comment>